<evidence type="ECO:0000313" key="2">
    <source>
        <dbReference type="EMBL" id="MBH3441907.1"/>
    </source>
</evidence>
<organism evidence="2 3">
    <name type="scientific">Pseudomonas luteola</name>
    <dbReference type="NCBI Taxonomy" id="47886"/>
    <lineage>
        <taxon>Bacteria</taxon>
        <taxon>Pseudomonadati</taxon>
        <taxon>Pseudomonadota</taxon>
        <taxon>Gammaproteobacteria</taxon>
        <taxon>Pseudomonadales</taxon>
        <taxon>Pseudomonadaceae</taxon>
        <taxon>Pseudomonas</taxon>
    </lineage>
</organism>
<dbReference type="InterPro" id="IPR005325">
    <property type="entry name" value="DUF308_memb"/>
</dbReference>
<evidence type="ECO:0000256" key="1">
    <source>
        <dbReference type="SAM" id="Phobius"/>
    </source>
</evidence>
<reference evidence="2 3" key="1">
    <citation type="submission" date="2020-11" db="EMBL/GenBank/DDBJ databases">
        <title>Enhanced detection system for hospital associated transmission using whole genome sequencing surveillance.</title>
        <authorList>
            <person name="Harrison L.H."/>
            <person name="Van Tyne D."/>
            <person name="Marsh J.W."/>
            <person name="Griffith M.P."/>
            <person name="Snyder D.J."/>
            <person name="Cooper V.S."/>
            <person name="Mustapha M."/>
        </authorList>
    </citation>
    <scope>NUCLEOTIDE SEQUENCE [LARGE SCALE GENOMIC DNA]</scope>
    <source>
        <strain evidence="2 3">PSB00013</strain>
    </source>
</reference>
<feature type="transmembrane region" description="Helical" evidence="1">
    <location>
        <begin position="140"/>
        <end position="161"/>
    </location>
</feature>
<feature type="transmembrane region" description="Helical" evidence="1">
    <location>
        <begin position="46"/>
        <end position="69"/>
    </location>
</feature>
<comment type="caution">
    <text evidence="2">The sequence shown here is derived from an EMBL/GenBank/DDBJ whole genome shotgun (WGS) entry which is preliminary data.</text>
</comment>
<feature type="transmembrane region" description="Helical" evidence="1">
    <location>
        <begin position="108"/>
        <end position="128"/>
    </location>
</feature>
<gene>
    <name evidence="2" type="ORF">I5Q09_24865</name>
</gene>
<dbReference type="EMBL" id="JADTXM010000033">
    <property type="protein sequence ID" value="MBH3441907.1"/>
    <property type="molecule type" value="Genomic_DNA"/>
</dbReference>
<feature type="transmembrane region" description="Helical" evidence="1">
    <location>
        <begin position="167"/>
        <end position="191"/>
    </location>
</feature>
<dbReference type="Pfam" id="PF03729">
    <property type="entry name" value="DUF308"/>
    <property type="match status" value="3"/>
</dbReference>
<protein>
    <submittedName>
        <fullName evidence="2">DUF308 domain-containing protein</fullName>
    </submittedName>
</protein>
<dbReference type="Proteomes" id="UP000638986">
    <property type="component" value="Unassembled WGS sequence"/>
</dbReference>
<sequence length="213" mass="23325">MSGTQTIGQGGDTLCSMSRNWWAFVLRGVLALVLAVLAFLMPAEALLALTLVYGAFSLVDGGFSLLAAVRKIRRGRRWGWFAFRGVVGIVTGIVVLVVPLVATWVLAIFLWTSIAVWSMLTGWAEVFAAWRLRKEIRGEIWLMLSGLLSIALSSVLVWLLFTRPVETFLAMGWVLGAYAAFLGMLLIFLGLRLRRNQSECKTDGSNAPTGVTA</sequence>
<dbReference type="PANTHER" id="PTHR34989:SF1">
    <property type="entry name" value="PROTEIN HDED"/>
    <property type="match status" value="1"/>
</dbReference>
<keyword evidence="1" id="KW-0472">Membrane</keyword>
<proteinExistence type="predicted"/>
<name>A0ABS0N1K4_PSELU</name>
<evidence type="ECO:0000313" key="3">
    <source>
        <dbReference type="Proteomes" id="UP000638986"/>
    </source>
</evidence>
<feature type="transmembrane region" description="Helical" evidence="1">
    <location>
        <begin position="81"/>
        <end position="102"/>
    </location>
</feature>
<accession>A0ABS0N1K4</accession>
<dbReference type="InterPro" id="IPR052712">
    <property type="entry name" value="Acid_resist_chaperone_HdeD"/>
</dbReference>
<keyword evidence="1" id="KW-1133">Transmembrane helix</keyword>
<dbReference type="PANTHER" id="PTHR34989">
    <property type="entry name" value="PROTEIN HDED"/>
    <property type="match status" value="1"/>
</dbReference>
<dbReference type="RefSeq" id="WP_010799507.1">
    <property type="nucleotide sequence ID" value="NZ_JAAMQY010000019.1"/>
</dbReference>
<feature type="transmembrane region" description="Helical" evidence="1">
    <location>
        <begin position="21"/>
        <end position="40"/>
    </location>
</feature>
<keyword evidence="1" id="KW-0812">Transmembrane</keyword>